<evidence type="ECO:0000313" key="4">
    <source>
        <dbReference type="Proteomes" id="UP001365781"/>
    </source>
</evidence>
<keyword evidence="1" id="KW-0998">Cell outer membrane</keyword>
<accession>A0ABU8GVI9</accession>
<dbReference type="Gene3D" id="2.60.450.10">
    <property type="entry name" value="Lipopolysaccharide (LPS) transport protein A like domain"/>
    <property type="match status" value="1"/>
</dbReference>
<comment type="caution">
    <text evidence="3">The sequence shown here is derived from an EMBL/GenBank/DDBJ whole genome shotgun (WGS) entry which is preliminary data.</text>
</comment>
<evidence type="ECO:0000256" key="1">
    <source>
        <dbReference type="ARBA" id="ARBA00023237"/>
    </source>
</evidence>
<dbReference type="EMBL" id="JBBAYM010000351">
    <property type="protein sequence ID" value="MEI5617220.1"/>
    <property type="molecule type" value="Genomic_DNA"/>
</dbReference>
<dbReference type="InterPro" id="IPR050218">
    <property type="entry name" value="LptD"/>
</dbReference>
<gene>
    <name evidence="3" type="ORF">WB403_49875</name>
</gene>
<proteinExistence type="predicted"/>
<keyword evidence="4" id="KW-1185">Reference proteome</keyword>
<dbReference type="Proteomes" id="UP001365781">
    <property type="component" value="Unassembled WGS sequence"/>
</dbReference>
<sequence length="90" mass="10086">AVEVDYDYNNNRVSAVGNVQLFYNGTSVEADKVIYDQKTKRLHAEGNIRMTDADGKITYANIIDLSDDYRDGFVDSLRVDTADDTRMAAT</sequence>
<dbReference type="InterPro" id="IPR005653">
    <property type="entry name" value="OstA-like_N"/>
</dbReference>
<feature type="non-terminal residue" evidence="3">
    <location>
        <position position="1"/>
    </location>
</feature>
<dbReference type="Pfam" id="PF03968">
    <property type="entry name" value="LptD_N"/>
    <property type="match status" value="1"/>
</dbReference>
<dbReference type="PANTHER" id="PTHR30189">
    <property type="entry name" value="LPS-ASSEMBLY PROTEIN"/>
    <property type="match status" value="1"/>
</dbReference>
<keyword evidence="1" id="KW-0472">Membrane</keyword>
<protein>
    <submittedName>
        <fullName evidence="3">LptA/OstA family protein</fullName>
    </submittedName>
</protein>
<reference evidence="3 4" key="1">
    <citation type="submission" date="2024-03" db="EMBL/GenBank/DDBJ databases">
        <title>First Report of Pectobacterium brasiliscabiei causing potato scab in china.</title>
        <authorList>
            <person name="Handique U."/>
        </authorList>
    </citation>
    <scope>NUCLEOTIDE SEQUENCE [LARGE SCALE GENOMIC DNA]</scope>
    <source>
        <strain evidence="3 4">ZRIMU1503</strain>
    </source>
</reference>
<organism evidence="3 4">
    <name type="scientific">Streptomyces brasiliscabiei</name>
    <dbReference type="NCBI Taxonomy" id="2736302"/>
    <lineage>
        <taxon>Bacteria</taxon>
        <taxon>Bacillati</taxon>
        <taxon>Actinomycetota</taxon>
        <taxon>Actinomycetes</taxon>
        <taxon>Kitasatosporales</taxon>
        <taxon>Streptomycetaceae</taxon>
        <taxon>Streptomyces</taxon>
    </lineage>
</organism>
<evidence type="ECO:0000313" key="3">
    <source>
        <dbReference type="EMBL" id="MEI5617220.1"/>
    </source>
</evidence>
<name>A0ABU8GVI9_9ACTN</name>
<evidence type="ECO:0000259" key="2">
    <source>
        <dbReference type="Pfam" id="PF03968"/>
    </source>
</evidence>
<feature type="domain" description="Organic solvent tolerance-like N-terminal" evidence="2">
    <location>
        <begin position="2"/>
        <end position="84"/>
    </location>
</feature>
<feature type="non-terminal residue" evidence="3">
    <location>
        <position position="90"/>
    </location>
</feature>
<dbReference type="PANTHER" id="PTHR30189:SF1">
    <property type="entry name" value="LPS-ASSEMBLY PROTEIN LPTD"/>
    <property type="match status" value="1"/>
</dbReference>